<organism evidence="1 2">
    <name type="scientific">Tanacetum coccineum</name>
    <dbReference type="NCBI Taxonomy" id="301880"/>
    <lineage>
        <taxon>Eukaryota</taxon>
        <taxon>Viridiplantae</taxon>
        <taxon>Streptophyta</taxon>
        <taxon>Embryophyta</taxon>
        <taxon>Tracheophyta</taxon>
        <taxon>Spermatophyta</taxon>
        <taxon>Magnoliopsida</taxon>
        <taxon>eudicotyledons</taxon>
        <taxon>Gunneridae</taxon>
        <taxon>Pentapetalae</taxon>
        <taxon>asterids</taxon>
        <taxon>campanulids</taxon>
        <taxon>Asterales</taxon>
        <taxon>Asteraceae</taxon>
        <taxon>Asteroideae</taxon>
        <taxon>Anthemideae</taxon>
        <taxon>Anthemidinae</taxon>
        <taxon>Tanacetum</taxon>
    </lineage>
</organism>
<gene>
    <name evidence="1" type="ORF">Tco_0839602</name>
</gene>
<dbReference type="Proteomes" id="UP001151760">
    <property type="component" value="Unassembled WGS sequence"/>
</dbReference>
<dbReference type="EMBL" id="BQNB010012563">
    <property type="protein sequence ID" value="GJT05140.1"/>
    <property type="molecule type" value="Genomic_DNA"/>
</dbReference>
<reference evidence="1" key="2">
    <citation type="submission" date="2022-01" db="EMBL/GenBank/DDBJ databases">
        <authorList>
            <person name="Yamashiro T."/>
            <person name="Shiraishi A."/>
            <person name="Satake H."/>
            <person name="Nakayama K."/>
        </authorList>
    </citation>
    <scope>NUCLEOTIDE SEQUENCE</scope>
</reference>
<keyword evidence="2" id="KW-1185">Reference proteome</keyword>
<protein>
    <submittedName>
        <fullName evidence="1">SET domain-containing protein</fullName>
    </submittedName>
</protein>
<name>A0ABQ5AR39_9ASTR</name>
<evidence type="ECO:0000313" key="2">
    <source>
        <dbReference type="Proteomes" id="UP001151760"/>
    </source>
</evidence>
<proteinExistence type="predicted"/>
<dbReference type="InterPro" id="IPR046341">
    <property type="entry name" value="SET_dom_sf"/>
</dbReference>
<evidence type="ECO:0000313" key="1">
    <source>
        <dbReference type="EMBL" id="GJT05140.1"/>
    </source>
</evidence>
<accession>A0ABQ5AR39</accession>
<comment type="caution">
    <text evidence="1">The sequence shown here is derived from an EMBL/GenBank/DDBJ whole genome shotgun (WGS) entry which is preliminary data.</text>
</comment>
<reference evidence="1" key="1">
    <citation type="journal article" date="2022" name="Int. J. Mol. Sci.">
        <title>Draft Genome of Tanacetum Coccineum: Genomic Comparison of Closely Related Tanacetum-Family Plants.</title>
        <authorList>
            <person name="Yamashiro T."/>
            <person name="Shiraishi A."/>
            <person name="Nakayama K."/>
            <person name="Satake H."/>
        </authorList>
    </citation>
    <scope>NUCLEOTIDE SEQUENCE</scope>
</reference>
<dbReference type="Gene3D" id="3.90.1410.10">
    <property type="entry name" value="set domain protein methyltransferase, domain 1"/>
    <property type="match status" value="1"/>
</dbReference>
<feature type="non-terminal residue" evidence="1">
    <location>
        <position position="1"/>
    </location>
</feature>
<dbReference type="SUPFAM" id="SSF82199">
    <property type="entry name" value="SET domain"/>
    <property type="match status" value="1"/>
</dbReference>
<dbReference type="PANTHER" id="PTHR13271">
    <property type="entry name" value="UNCHARACTERIZED PUTATIVE METHYLTRANSFERASE"/>
    <property type="match status" value="1"/>
</dbReference>
<dbReference type="InterPro" id="IPR050600">
    <property type="entry name" value="SETD3_SETD6_MTase"/>
</dbReference>
<sequence length="121" mass="13687">SLFASKPIQAGDCILKIPKSAHLTADNLHPSVSSFLGEGISDRVKLALVVLLHQKLGQASEWAPYISCLPQVEEMHSTILWSDEELEMIKTSLLYEQTLKYKAHIEKIYLSIKHVLDRFLE</sequence>
<dbReference type="PANTHER" id="PTHR13271:SF134">
    <property type="entry name" value="OS01G0976450 PROTEIN"/>
    <property type="match status" value="1"/>
</dbReference>